<evidence type="ECO:0000259" key="6">
    <source>
        <dbReference type="PROSITE" id="PS50977"/>
    </source>
</evidence>
<dbReference type="Pfam" id="PF00440">
    <property type="entry name" value="TetR_N"/>
    <property type="match status" value="1"/>
</dbReference>
<keyword evidence="2 4" id="KW-0238">DNA-binding</keyword>
<dbReference type="Gene3D" id="1.10.357.10">
    <property type="entry name" value="Tetracycline Repressor, domain 2"/>
    <property type="match status" value="1"/>
</dbReference>
<evidence type="ECO:0000256" key="4">
    <source>
        <dbReference type="PROSITE-ProRule" id="PRU00335"/>
    </source>
</evidence>
<feature type="DNA-binding region" description="H-T-H motif" evidence="4">
    <location>
        <begin position="75"/>
        <end position="94"/>
    </location>
</feature>
<feature type="region of interest" description="Disordered" evidence="5">
    <location>
        <begin position="272"/>
        <end position="296"/>
    </location>
</feature>
<evidence type="ECO:0000256" key="3">
    <source>
        <dbReference type="ARBA" id="ARBA00023163"/>
    </source>
</evidence>
<keyword evidence="3" id="KW-0804">Transcription</keyword>
<feature type="compositionally biased region" description="Polar residues" evidence="5">
    <location>
        <begin position="287"/>
        <end position="296"/>
    </location>
</feature>
<comment type="caution">
    <text evidence="7">The sequence shown here is derived from an EMBL/GenBank/DDBJ whole genome shotgun (WGS) entry which is preliminary data.</text>
</comment>
<evidence type="ECO:0000256" key="1">
    <source>
        <dbReference type="ARBA" id="ARBA00023015"/>
    </source>
</evidence>
<organism evidence="7 8">
    <name type="scientific">Nocardia acididurans</name>
    <dbReference type="NCBI Taxonomy" id="2802282"/>
    <lineage>
        <taxon>Bacteria</taxon>
        <taxon>Bacillati</taxon>
        <taxon>Actinomycetota</taxon>
        <taxon>Actinomycetes</taxon>
        <taxon>Mycobacteriales</taxon>
        <taxon>Nocardiaceae</taxon>
        <taxon>Nocardia</taxon>
    </lineage>
</organism>
<dbReference type="PANTHER" id="PTHR30055">
    <property type="entry name" value="HTH-TYPE TRANSCRIPTIONAL REGULATOR RUTR"/>
    <property type="match status" value="1"/>
</dbReference>
<accession>A0ABS1MDX9</accession>
<dbReference type="InterPro" id="IPR001647">
    <property type="entry name" value="HTH_TetR"/>
</dbReference>
<dbReference type="SUPFAM" id="SSF48498">
    <property type="entry name" value="Tetracyclin repressor-like, C-terminal domain"/>
    <property type="match status" value="1"/>
</dbReference>
<dbReference type="Gene3D" id="1.10.10.60">
    <property type="entry name" value="Homeodomain-like"/>
    <property type="match status" value="1"/>
</dbReference>
<dbReference type="InterPro" id="IPR036271">
    <property type="entry name" value="Tet_transcr_reg_TetR-rel_C_sf"/>
</dbReference>
<evidence type="ECO:0000256" key="5">
    <source>
        <dbReference type="SAM" id="MobiDB-lite"/>
    </source>
</evidence>
<dbReference type="EMBL" id="JAERRJ010000011">
    <property type="protein sequence ID" value="MBL1078255.1"/>
    <property type="molecule type" value="Genomic_DNA"/>
</dbReference>
<proteinExistence type="predicted"/>
<dbReference type="InterPro" id="IPR009057">
    <property type="entry name" value="Homeodomain-like_sf"/>
</dbReference>
<keyword evidence="8" id="KW-1185">Reference proteome</keyword>
<feature type="domain" description="HTH tetR-type" evidence="6">
    <location>
        <begin position="52"/>
        <end position="112"/>
    </location>
</feature>
<protein>
    <submittedName>
        <fullName evidence="7">TetR family transcriptional regulator</fullName>
    </submittedName>
</protein>
<dbReference type="InterPro" id="IPR050109">
    <property type="entry name" value="HTH-type_TetR-like_transc_reg"/>
</dbReference>
<dbReference type="PANTHER" id="PTHR30055:SF151">
    <property type="entry name" value="TRANSCRIPTIONAL REGULATORY PROTEIN"/>
    <property type="match status" value="1"/>
</dbReference>
<dbReference type="InterPro" id="IPR004111">
    <property type="entry name" value="Repressor_TetR_C"/>
</dbReference>
<dbReference type="PROSITE" id="PS50977">
    <property type="entry name" value="HTH_TETR_2"/>
    <property type="match status" value="1"/>
</dbReference>
<dbReference type="Proteomes" id="UP000602198">
    <property type="component" value="Unassembled WGS sequence"/>
</dbReference>
<sequence length="296" mass="32197">MKSGTPCTVCGETIDQPGRGRKRSYCSRACQARAYRARKQPAPTRRPARPERLTTVGIIRAAVDLADRSGLDGLTMRRLATELGVATAGLYRRFPDRDALLADMAEYVISANEPAAVTGDWRARLGAEARTEWQLYQRHPWMLPVLARSRPPLGPALLDVLERSFAALDHPALDRDTMLTIYLAVSGLVQGLALLPGAERGYLGEDTGDHRPERVQFDSGATDPLEMLSPRAHPTLTRRFADAAAGFDLDLDRLLTDCVDLLLDGIAARHFSASPAEPPDTPDAPCSDTSDSAAAR</sequence>
<gene>
    <name evidence="7" type="ORF">JK358_27990</name>
</gene>
<keyword evidence="1" id="KW-0805">Transcription regulation</keyword>
<evidence type="ECO:0000313" key="8">
    <source>
        <dbReference type="Proteomes" id="UP000602198"/>
    </source>
</evidence>
<reference evidence="7 8" key="1">
    <citation type="submission" date="2021-01" db="EMBL/GenBank/DDBJ databases">
        <title>WGS of actinomycetes isolated from Thailand.</title>
        <authorList>
            <person name="Thawai C."/>
        </authorList>
    </citation>
    <scope>NUCLEOTIDE SEQUENCE [LARGE SCALE GENOMIC DNA]</scope>
    <source>
        <strain evidence="7 8">LPG 2</strain>
    </source>
</reference>
<name>A0ABS1MDX9_9NOCA</name>
<evidence type="ECO:0000313" key="7">
    <source>
        <dbReference type="EMBL" id="MBL1078255.1"/>
    </source>
</evidence>
<dbReference type="Pfam" id="PF02909">
    <property type="entry name" value="TetR_C_1"/>
    <property type="match status" value="1"/>
</dbReference>
<dbReference type="RefSeq" id="WP_201953231.1">
    <property type="nucleotide sequence ID" value="NZ_JAERRJ010000011.1"/>
</dbReference>
<evidence type="ECO:0000256" key="2">
    <source>
        <dbReference type="ARBA" id="ARBA00023125"/>
    </source>
</evidence>
<dbReference type="SUPFAM" id="SSF46689">
    <property type="entry name" value="Homeodomain-like"/>
    <property type="match status" value="1"/>
</dbReference>